<proteinExistence type="predicted"/>
<gene>
    <name evidence="6" type="ORF">EDD60_10612</name>
</gene>
<dbReference type="PANTHER" id="PTHR30185:SF13">
    <property type="entry name" value="LICABCH OPERON REGULATOR-RELATED"/>
    <property type="match status" value="1"/>
</dbReference>
<name>A0A4R3Z7U7_9FIRM</name>
<dbReference type="InterPro" id="IPR016152">
    <property type="entry name" value="PTrfase/Anion_transptr"/>
</dbReference>
<dbReference type="PANTHER" id="PTHR30185">
    <property type="entry name" value="CRYPTIC BETA-GLUCOSIDE BGL OPERON ANTITERMINATOR"/>
    <property type="match status" value="1"/>
</dbReference>
<organism evidence="6 7">
    <name type="scientific">Longibaculum muris</name>
    <dbReference type="NCBI Taxonomy" id="1796628"/>
    <lineage>
        <taxon>Bacteria</taxon>
        <taxon>Bacillati</taxon>
        <taxon>Bacillota</taxon>
        <taxon>Erysipelotrichia</taxon>
        <taxon>Erysipelotrichales</taxon>
        <taxon>Coprobacillaceae</taxon>
        <taxon>Longibaculum</taxon>
    </lineage>
</organism>
<sequence length="623" mass="73972">MKITYLKRHQKILDCLEKLDEQTYVTGTELSKLCDVSTKTIRSDIHDINTFLQSNAQILSKPGKGYYLHILSPKYKSEKDKYLRQEGELLDNSIQRSYYIMRQLLLNDQPIRIEELSTQMYIDRTSVSRDMKYVREYLSKFHLKVEYKVGKGNYIIGDELHKRLCMEDIFNQYSLDQLINIEIDIKQQMSEILDRDGISMTDASLDDMVKYLSIMMLRINENHCVKMSEEEKTLLKSEYEYQVARDIVDFIKTYYDIKINEEEICFLTVHLIGKRINYISDIESCLVDVLPERIENKMMKLFLYLNEIYGIDFSDDFYLKKALGVHILAMENRMRFDTYLKNPMLKMIKKNYLLAYLISVDIWLFLHPELNVIYSEDEIAYFTIHIQYSLMRNHLKNKKRVLLINNLNSSSTELLSYELLQEFDEFMEIVDSIHIRQLEDIHMEKYDLVISTSAISQATIPFIQISPILDQTSIHKIRNYFMQIEHYSLGDFIKPKNILLNSSMESKTEVLQYISKVFQLSFSELDLKENVGNMAMEGHIAIPQMIGYSDIVEEMLITFNKPIIWDHEFIQCVLFVSLPKRFFLRYQGYYSLLQKLVMDQEAIEKILSFQKTKEVEEFLSRYH</sequence>
<feature type="domain" description="PRD" evidence="5">
    <location>
        <begin position="289"/>
        <end position="396"/>
    </location>
</feature>
<dbReference type="InterPro" id="IPR007737">
    <property type="entry name" value="Mga_HTH"/>
</dbReference>
<evidence type="ECO:0000259" key="5">
    <source>
        <dbReference type="PROSITE" id="PS51372"/>
    </source>
</evidence>
<comment type="caution">
    <text evidence="6">The sequence shown here is derived from an EMBL/GenBank/DDBJ whole genome shotgun (WGS) entry which is preliminary data.</text>
</comment>
<dbReference type="SUPFAM" id="SSF63520">
    <property type="entry name" value="PTS-regulatory domain, PRD"/>
    <property type="match status" value="2"/>
</dbReference>
<evidence type="ECO:0000313" key="7">
    <source>
        <dbReference type="Proteomes" id="UP000295515"/>
    </source>
</evidence>
<dbReference type="InterPro" id="IPR036634">
    <property type="entry name" value="PRD_sf"/>
</dbReference>
<keyword evidence="4" id="KW-0804">Transcription</keyword>
<protein>
    <submittedName>
        <fullName evidence="6">Transcriptional antiterminator</fullName>
    </submittedName>
</protein>
<dbReference type="Gene3D" id="1.10.10.10">
    <property type="entry name" value="Winged helix-like DNA-binding domain superfamily/Winged helix DNA-binding domain"/>
    <property type="match status" value="1"/>
</dbReference>
<reference evidence="6 7" key="1">
    <citation type="submission" date="2019-03" db="EMBL/GenBank/DDBJ databases">
        <title>Genomic Encyclopedia of Type Strains, Phase IV (KMG-IV): sequencing the most valuable type-strain genomes for metagenomic binning, comparative biology and taxonomic classification.</title>
        <authorList>
            <person name="Goeker M."/>
        </authorList>
    </citation>
    <scope>NUCLEOTIDE SEQUENCE [LARGE SCALE GENOMIC DNA]</scope>
    <source>
        <strain evidence="6 7">DSM 29487</strain>
    </source>
</reference>
<dbReference type="Gene3D" id="3.40.930.10">
    <property type="entry name" value="Mannitol-specific EII, Chain A"/>
    <property type="match status" value="1"/>
</dbReference>
<dbReference type="SUPFAM" id="SSF55804">
    <property type="entry name" value="Phoshotransferase/anion transport protein"/>
    <property type="match status" value="1"/>
</dbReference>
<dbReference type="Pfam" id="PF05043">
    <property type="entry name" value="Mga"/>
    <property type="match status" value="1"/>
</dbReference>
<dbReference type="InterPro" id="IPR011608">
    <property type="entry name" value="PRD"/>
</dbReference>
<dbReference type="PROSITE" id="PS51372">
    <property type="entry name" value="PRD_2"/>
    <property type="match status" value="2"/>
</dbReference>
<keyword evidence="7" id="KW-1185">Reference proteome</keyword>
<dbReference type="GO" id="GO:0006355">
    <property type="term" value="P:regulation of DNA-templated transcription"/>
    <property type="evidence" value="ECO:0007669"/>
    <property type="project" value="InterPro"/>
</dbReference>
<keyword evidence="2" id="KW-0805">Transcription regulation</keyword>
<dbReference type="GeneID" id="98914977"/>
<evidence type="ECO:0000256" key="2">
    <source>
        <dbReference type="ARBA" id="ARBA00023015"/>
    </source>
</evidence>
<dbReference type="Gene3D" id="1.10.1790.10">
    <property type="entry name" value="PRD domain"/>
    <property type="match status" value="2"/>
</dbReference>
<dbReference type="RefSeq" id="WP_066444028.1">
    <property type="nucleotide sequence ID" value="NZ_JANKBF010000004.1"/>
</dbReference>
<dbReference type="AlphaFoldDB" id="A0A4R3Z7U7"/>
<keyword evidence="3" id="KW-0010">Activator</keyword>
<dbReference type="EMBL" id="SMCQ01000006">
    <property type="protein sequence ID" value="TCW00682.1"/>
    <property type="molecule type" value="Genomic_DNA"/>
</dbReference>
<dbReference type="Pfam" id="PF08279">
    <property type="entry name" value="HTH_11"/>
    <property type="match status" value="1"/>
</dbReference>
<dbReference type="InterPro" id="IPR050661">
    <property type="entry name" value="BglG_antiterminators"/>
</dbReference>
<dbReference type="Pfam" id="PF00874">
    <property type="entry name" value="PRD"/>
    <property type="match status" value="2"/>
</dbReference>
<dbReference type="CDD" id="cd05568">
    <property type="entry name" value="PTS_IIB_bgl_like"/>
    <property type="match status" value="1"/>
</dbReference>
<keyword evidence="1" id="KW-0677">Repeat</keyword>
<dbReference type="InterPro" id="IPR013196">
    <property type="entry name" value="HTH_11"/>
</dbReference>
<evidence type="ECO:0000256" key="1">
    <source>
        <dbReference type="ARBA" id="ARBA00022737"/>
    </source>
</evidence>
<dbReference type="Proteomes" id="UP000295515">
    <property type="component" value="Unassembled WGS sequence"/>
</dbReference>
<dbReference type="Gene3D" id="3.40.50.2300">
    <property type="match status" value="1"/>
</dbReference>
<evidence type="ECO:0000313" key="6">
    <source>
        <dbReference type="EMBL" id="TCW00682.1"/>
    </source>
</evidence>
<feature type="domain" description="PRD" evidence="5">
    <location>
        <begin position="173"/>
        <end position="281"/>
    </location>
</feature>
<evidence type="ECO:0000256" key="4">
    <source>
        <dbReference type="ARBA" id="ARBA00023163"/>
    </source>
</evidence>
<dbReference type="InterPro" id="IPR036388">
    <property type="entry name" value="WH-like_DNA-bd_sf"/>
</dbReference>
<evidence type="ECO:0000256" key="3">
    <source>
        <dbReference type="ARBA" id="ARBA00023159"/>
    </source>
</evidence>
<accession>A0A4R3Z7U7</accession>